<dbReference type="CDD" id="cd07067">
    <property type="entry name" value="HP_PGM_like"/>
    <property type="match status" value="1"/>
</dbReference>
<keyword evidence="1" id="KW-0324">Glycolysis</keyword>
<name>A0ABP6B163_9ACTN</name>
<evidence type="ECO:0000313" key="4">
    <source>
        <dbReference type="Proteomes" id="UP001499978"/>
    </source>
</evidence>
<dbReference type="SMART" id="SM00855">
    <property type="entry name" value="PGAM"/>
    <property type="match status" value="1"/>
</dbReference>
<reference evidence="4" key="1">
    <citation type="journal article" date="2019" name="Int. J. Syst. Evol. Microbiol.">
        <title>The Global Catalogue of Microorganisms (GCM) 10K type strain sequencing project: providing services to taxonomists for standard genome sequencing and annotation.</title>
        <authorList>
            <consortium name="The Broad Institute Genomics Platform"/>
            <consortium name="The Broad Institute Genome Sequencing Center for Infectious Disease"/>
            <person name="Wu L."/>
            <person name="Ma J."/>
        </authorList>
    </citation>
    <scope>NUCLEOTIDE SEQUENCE [LARGE SCALE GENOMIC DNA]</scope>
    <source>
        <strain evidence="4">JCM 3367</strain>
    </source>
</reference>
<gene>
    <name evidence="3" type="ORF">GCM10010201_34170</name>
</gene>
<dbReference type="InterPro" id="IPR013078">
    <property type="entry name" value="His_Pase_superF_clade-1"/>
</dbReference>
<dbReference type="InterPro" id="IPR050275">
    <property type="entry name" value="PGM_Phosphatase"/>
</dbReference>
<dbReference type="Proteomes" id="UP001499978">
    <property type="component" value="Unassembled WGS sequence"/>
</dbReference>
<dbReference type="PROSITE" id="PS00175">
    <property type="entry name" value="PG_MUTASE"/>
    <property type="match status" value="1"/>
</dbReference>
<evidence type="ECO:0000313" key="3">
    <source>
        <dbReference type="EMBL" id="GAA2531863.1"/>
    </source>
</evidence>
<sequence length="197" mass="21445">MQLTVVRHGQTAANQARRFPSSAAVALDGAGWQQACRAGQAIAELPDRPQSIHSSDSRRALDTADLIERYLRPSTVISHPELREIDWGTLADGHPSTRPDINPALAAWQRDPTQRLPGGESLLDVDVRVSRFLDRLAASGDDSVVVVSHAVTIGVLVAQLNGWDLLDTWHSHRAHLRNGELLCLDLAPITASSSRSF</sequence>
<evidence type="ECO:0000256" key="2">
    <source>
        <dbReference type="ARBA" id="ARBA00023235"/>
    </source>
</evidence>
<proteinExistence type="predicted"/>
<dbReference type="SUPFAM" id="SSF53254">
    <property type="entry name" value="Phosphoglycerate mutase-like"/>
    <property type="match status" value="1"/>
</dbReference>
<dbReference type="InterPro" id="IPR001345">
    <property type="entry name" value="PG/BPGM_mutase_AS"/>
</dbReference>
<dbReference type="EMBL" id="BAAARY010000029">
    <property type="protein sequence ID" value="GAA2531863.1"/>
    <property type="molecule type" value="Genomic_DNA"/>
</dbReference>
<dbReference type="PANTHER" id="PTHR48100">
    <property type="entry name" value="BROAD-SPECIFICITY PHOSPHATASE YOR283W-RELATED"/>
    <property type="match status" value="1"/>
</dbReference>
<dbReference type="RefSeq" id="WP_344174335.1">
    <property type="nucleotide sequence ID" value="NZ_BAAARY010000029.1"/>
</dbReference>
<dbReference type="InterPro" id="IPR029033">
    <property type="entry name" value="His_PPase_superfam"/>
</dbReference>
<dbReference type="Gene3D" id="3.40.50.1240">
    <property type="entry name" value="Phosphoglycerate mutase-like"/>
    <property type="match status" value="1"/>
</dbReference>
<protein>
    <submittedName>
        <fullName evidence="3">Histidine phosphatase family protein</fullName>
    </submittedName>
</protein>
<comment type="caution">
    <text evidence="3">The sequence shown here is derived from an EMBL/GenBank/DDBJ whole genome shotgun (WGS) entry which is preliminary data.</text>
</comment>
<evidence type="ECO:0000256" key="1">
    <source>
        <dbReference type="ARBA" id="ARBA00023152"/>
    </source>
</evidence>
<dbReference type="PANTHER" id="PTHR48100:SF1">
    <property type="entry name" value="HISTIDINE PHOSPHATASE FAMILY PROTEIN-RELATED"/>
    <property type="match status" value="1"/>
</dbReference>
<organism evidence="3 4">
    <name type="scientific">Pilimelia columellifera subsp. columellifera</name>
    <dbReference type="NCBI Taxonomy" id="706583"/>
    <lineage>
        <taxon>Bacteria</taxon>
        <taxon>Bacillati</taxon>
        <taxon>Actinomycetota</taxon>
        <taxon>Actinomycetes</taxon>
        <taxon>Micromonosporales</taxon>
        <taxon>Micromonosporaceae</taxon>
        <taxon>Pilimelia</taxon>
    </lineage>
</organism>
<dbReference type="Pfam" id="PF00300">
    <property type="entry name" value="His_Phos_1"/>
    <property type="match status" value="1"/>
</dbReference>
<accession>A0ABP6B163</accession>
<keyword evidence="4" id="KW-1185">Reference proteome</keyword>
<keyword evidence="2" id="KW-0413">Isomerase</keyword>